<dbReference type="RefSeq" id="WP_009520136.1">
    <property type="nucleotide sequence ID" value="NZ_CCAE010000017.1"/>
</dbReference>
<evidence type="ECO:0008006" key="4">
    <source>
        <dbReference type="Google" id="ProtNLM"/>
    </source>
</evidence>
<dbReference type="EMBL" id="CCAE010000017">
    <property type="protein sequence ID" value="CDN88013.1"/>
    <property type="molecule type" value="Genomic_DNA"/>
</dbReference>
<gene>
    <name evidence="2" type="ORF">BN948_02444</name>
</gene>
<reference evidence="3" key="1">
    <citation type="submission" date="2014-02" db="EMBL/GenBank/DDBJ databases">
        <authorList>
            <person name="Gan H."/>
        </authorList>
    </citation>
    <scope>NUCLEOTIDE SEQUENCE [LARGE SCALE GENOMIC DNA]</scope>
    <source>
        <strain evidence="3">S1</strain>
    </source>
</reference>
<keyword evidence="3" id="KW-1185">Reference proteome</keyword>
<organism evidence="2 3">
    <name type="scientific">Hydrogenophaga intermedia</name>
    <dbReference type="NCBI Taxonomy" id="65786"/>
    <lineage>
        <taxon>Bacteria</taxon>
        <taxon>Pseudomonadati</taxon>
        <taxon>Pseudomonadota</taxon>
        <taxon>Betaproteobacteria</taxon>
        <taxon>Burkholderiales</taxon>
        <taxon>Comamonadaceae</taxon>
        <taxon>Hydrogenophaga</taxon>
    </lineage>
</organism>
<evidence type="ECO:0000313" key="3">
    <source>
        <dbReference type="Proteomes" id="UP000028878"/>
    </source>
</evidence>
<dbReference type="Proteomes" id="UP000028878">
    <property type="component" value="Unassembled WGS sequence"/>
</dbReference>
<protein>
    <recommendedName>
        <fullName evidence="4">Lipoprotein</fullName>
    </recommendedName>
</protein>
<reference evidence="3" key="2">
    <citation type="submission" date="2014-11" db="EMBL/GenBank/DDBJ databases">
        <title>Draft genome sequence of Hydrogenophaga intermedia S1.</title>
        <authorList>
            <person name="Gan H.M."/>
            <person name="Chew T.H."/>
            <person name="Stolz A."/>
        </authorList>
    </citation>
    <scope>NUCLEOTIDE SEQUENCE [LARGE SCALE GENOMIC DNA]</scope>
    <source>
        <strain evidence="3">S1</strain>
    </source>
</reference>
<feature type="signal peptide" evidence="1">
    <location>
        <begin position="1"/>
        <end position="21"/>
    </location>
</feature>
<evidence type="ECO:0000256" key="1">
    <source>
        <dbReference type="SAM" id="SignalP"/>
    </source>
</evidence>
<name>A0A1L1PJ89_HYDIT</name>
<sequence precursor="true">MKIAVLVLCICLSGCAAKIIATTPRSVTVDAMDIGSATPAAQSECQKHGRHARFIGQTEAMYMNGYVFDCVQ</sequence>
<keyword evidence="1" id="KW-0732">Signal</keyword>
<accession>A0A1L1PJ89</accession>
<feature type="chain" id="PRO_5009681495" description="Lipoprotein" evidence="1">
    <location>
        <begin position="22"/>
        <end position="72"/>
    </location>
</feature>
<evidence type="ECO:0000313" key="2">
    <source>
        <dbReference type="EMBL" id="CDN88013.1"/>
    </source>
</evidence>
<dbReference type="AlphaFoldDB" id="A0A1L1PJ89"/>
<proteinExistence type="predicted"/>